<dbReference type="Pfam" id="PF02452">
    <property type="entry name" value="PemK_toxin"/>
    <property type="match status" value="1"/>
</dbReference>
<evidence type="ECO:0000313" key="2">
    <source>
        <dbReference type="EMBL" id="KKR13351.1"/>
    </source>
</evidence>
<dbReference type="GO" id="GO:0003677">
    <property type="term" value="F:DNA binding"/>
    <property type="evidence" value="ECO:0007669"/>
    <property type="project" value="InterPro"/>
</dbReference>
<dbReference type="PANTHER" id="PTHR33988">
    <property type="entry name" value="ENDORIBONUCLEASE MAZF-RELATED"/>
    <property type="match status" value="1"/>
</dbReference>
<dbReference type="GO" id="GO:0016787">
    <property type="term" value="F:hydrolase activity"/>
    <property type="evidence" value="ECO:0007669"/>
    <property type="project" value="UniProtKB-KW"/>
</dbReference>
<gene>
    <name evidence="2" type="ORF">UT42_C0047G0006</name>
</gene>
<dbReference type="EMBL" id="LBWS01000047">
    <property type="protein sequence ID" value="KKR13351.1"/>
    <property type="molecule type" value="Genomic_DNA"/>
</dbReference>
<dbReference type="GO" id="GO:0006402">
    <property type="term" value="P:mRNA catabolic process"/>
    <property type="evidence" value="ECO:0007669"/>
    <property type="project" value="TreeGrafter"/>
</dbReference>
<accession>A0A0G0NKK4</accession>
<name>A0A0G0NKK4_9BACT</name>
<reference evidence="2 3" key="1">
    <citation type="journal article" date="2015" name="Nature">
        <title>rRNA introns, odd ribosomes, and small enigmatic genomes across a large radiation of phyla.</title>
        <authorList>
            <person name="Brown C.T."/>
            <person name="Hug L.A."/>
            <person name="Thomas B.C."/>
            <person name="Sharon I."/>
            <person name="Castelle C.J."/>
            <person name="Singh A."/>
            <person name="Wilkins M.J."/>
            <person name="Williams K.H."/>
            <person name="Banfield J.F."/>
        </authorList>
    </citation>
    <scope>NUCLEOTIDE SEQUENCE [LARGE SCALE GENOMIC DNA]</scope>
</reference>
<dbReference type="GO" id="GO:0004521">
    <property type="term" value="F:RNA endonuclease activity"/>
    <property type="evidence" value="ECO:0007669"/>
    <property type="project" value="TreeGrafter"/>
</dbReference>
<keyword evidence="1" id="KW-0378">Hydrolase</keyword>
<proteinExistence type="inferred from homology"/>
<comment type="function">
    <text evidence="1">Toxic component of a type II toxin-antitoxin (TA) system.</text>
</comment>
<protein>
    <recommendedName>
        <fullName evidence="1">mRNA interferase</fullName>
        <ecNumber evidence="1">3.1.-.-</ecNumber>
    </recommendedName>
</protein>
<dbReference type="PANTHER" id="PTHR33988:SF1">
    <property type="entry name" value="ENDORIBONUCLEASE MAZF7-RELATED"/>
    <property type="match status" value="1"/>
</dbReference>
<organism evidence="2 3">
    <name type="scientific">Candidatus Falkowbacteria bacterium GW2011_GWA2_39_24</name>
    <dbReference type="NCBI Taxonomy" id="1618634"/>
    <lineage>
        <taxon>Bacteria</taxon>
        <taxon>Candidatus Falkowiibacteriota</taxon>
    </lineage>
</organism>
<dbReference type="SUPFAM" id="SSF50118">
    <property type="entry name" value="Cell growth inhibitor/plasmid maintenance toxic component"/>
    <property type="match status" value="1"/>
</dbReference>
<dbReference type="Gene3D" id="2.30.30.110">
    <property type="match status" value="1"/>
</dbReference>
<comment type="caution">
    <text evidence="2">The sequence shown here is derived from an EMBL/GenBank/DDBJ whole genome shotgun (WGS) entry which is preliminary data.</text>
</comment>
<dbReference type="Proteomes" id="UP000034048">
    <property type="component" value="Unassembled WGS sequence"/>
</dbReference>
<dbReference type="InterPro" id="IPR003477">
    <property type="entry name" value="PemK-like"/>
</dbReference>
<evidence type="ECO:0000313" key="3">
    <source>
        <dbReference type="Proteomes" id="UP000034048"/>
    </source>
</evidence>
<evidence type="ECO:0000256" key="1">
    <source>
        <dbReference type="PIRNR" id="PIRNR033490"/>
    </source>
</evidence>
<sequence>MNPTKGSEQQGIRPCLILQTNAAGDYGRTTLIAPITSKKTDIIYPFEIKIAESDSNRLPELSKVKFDQIRVIDKSRLVKKIGVMEKKYWATTLSAINVIFDLDGNFR</sequence>
<dbReference type="AlphaFoldDB" id="A0A0G0NKK4"/>
<dbReference type="PIRSF" id="PIRSF033490">
    <property type="entry name" value="MazF"/>
    <property type="match status" value="1"/>
</dbReference>
<keyword evidence="1" id="KW-0255">Endonuclease</keyword>
<dbReference type="EC" id="3.1.-.-" evidence="1"/>
<dbReference type="GO" id="GO:0016075">
    <property type="term" value="P:rRNA catabolic process"/>
    <property type="evidence" value="ECO:0007669"/>
    <property type="project" value="TreeGrafter"/>
</dbReference>
<keyword evidence="1" id="KW-0540">Nuclease</keyword>
<comment type="similarity">
    <text evidence="1">Belongs to the PemK/MazF family.</text>
</comment>
<dbReference type="InterPro" id="IPR011067">
    <property type="entry name" value="Plasmid_toxin/cell-grow_inhib"/>
</dbReference>